<dbReference type="Pfam" id="PF08544">
    <property type="entry name" value="GHMP_kinases_C"/>
    <property type="match status" value="1"/>
</dbReference>
<evidence type="ECO:0000256" key="3">
    <source>
        <dbReference type="ARBA" id="ARBA00022840"/>
    </source>
</evidence>
<evidence type="ECO:0000313" key="8">
    <source>
        <dbReference type="Proteomes" id="UP000034264"/>
    </source>
</evidence>
<keyword evidence="2" id="KW-0808">Transferase</keyword>
<dbReference type="GO" id="GO:0005524">
    <property type="term" value="F:ATP binding"/>
    <property type="evidence" value="ECO:0007669"/>
    <property type="project" value="UniProtKB-KW"/>
</dbReference>
<evidence type="ECO:0000259" key="6">
    <source>
        <dbReference type="Pfam" id="PF08544"/>
    </source>
</evidence>
<dbReference type="InterPro" id="IPR029044">
    <property type="entry name" value="Nucleotide-diphossugar_trans"/>
</dbReference>
<dbReference type="PRINTS" id="PR00960">
    <property type="entry name" value="LMBPPROTEIN"/>
</dbReference>
<proteinExistence type="predicted"/>
<dbReference type="InterPro" id="IPR006204">
    <property type="entry name" value="GHMP_kinase_N_dom"/>
</dbReference>
<dbReference type="PANTHER" id="PTHR22572">
    <property type="entry name" value="SUGAR-1-PHOSPHATE GUANYL TRANSFERASE"/>
    <property type="match status" value="1"/>
</dbReference>
<organism evidence="7 8">
    <name type="scientific">Candidatus Amesbacteria bacterium GW2011_GWC2_45_19</name>
    <dbReference type="NCBI Taxonomy" id="1618366"/>
    <lineage>
        <taxon>Bacteria</taxon>
        <taxon>Candidatus Amesiibacteriota</taxon>
    </lineage>
</organism>
<name>A0A0G1M5H2_9BACT</name>
<feature type="domain" description="GHMP kinase N-terminal" evidence="4">
    <location>
        <begin position="320"/>
        <end position="404"/>
    </location>
</feature>
<feature type="domain" description="Nucleotidyl transferase" evidence="5">
    <location>
        <begin position="2"/>
        <end position="231"/>
    </location>
</feature>
<evidence type="ECO:0000313" key="7">
    <source>
        <dbReference type="EMBL" id="KKU03526.1"/>
    </source>
</evidence>
<keyword evidence="2" id="KW-0418">Kinase</keyword>
<dbReference type="InterPro" id="IPR020568">
    <property type="entry name" value="Ribosomal_Su5_D2-typ_SF"/>
</dbReference>
<sequence length="573" mass="63847">MKVIILCEGFGTRLSSIISDRPKPLAPIAGKPFIEHIIKWLCKYGYRDIIFCVSYKAEQIVKFIGDGKKFGIKATYSQRAQPSGTGGAIKFAGRLLQDKNESVLVLNGDTLFDINLNKFVEFHDKNKSFATIALSHVLDVHQYGEVSIDSGYQLIKFSEKNPESLLNPHAGLVNGGVYLLSQEALNILSNLQPPFSIEKDFFSIQVNTQKIFGYVSDTTHHDMGTPSGYRKTDKILSGQEEILIRSRAPLRISFGGGGTDVSPFDQKYGGCVLNCTINKYVYGLLKLRDDKKIRLVSSDYRLSVIYSDIKHLEFDGHLDLIKGIIKRVDVNYGFELEVRSDVPPNSGMGSSAGVCVAVIGLFNHLLVESKMTKSQIAELAYKVEVEDLKNHGGRQDQYASVYGGFNFFEFRGDDFVKVSPLNLKREILLELERNTVLVYTGKRGISGLQHDNNEISLRKRSEYLQAIKVLGYESFDSLTRGDMNRFGNILEETWELKKKAFPKSTNKYIDSLYLAAKTAGAIGGRVAGAGGGGHMVFYCRPGSEHKVTKVLQAMGTKSVDFSFDHQGLETWEV</sequence>
<accession>A0A0G1M5H2</accession>
<dbReference type="GO" id="GO:0016301">
    <property type="term" value="F:kinase activity"/>
    <property type="evidence" value="ECO:0007669"/>
    <property type="project" value="UniProtKB-KW"/>
</dbReference>
<dbReference type="Gene3D" id="3.90.550.10">
    <property type="entry name" value="Spore Coat Polysaccharide Biosynthesis Protein SpsA, Chain A"/>
    <property type="match status" value="1"/>
</dbReference>
<dbReference type="EMBL" id="LCKS01000001">
    <property type="protein sequence ID" value="KKU03526.1"/>
    <property type="molecule type" value="Genomic_DNA"/>
</dbReference>
<keyword evidence="1" id="KW-0547">Nucleotide-binding</keyword>
<dbReference type="InterPro" id="IPR013750">
    <property type="entry name" value="GHMP_kinase_C_dom"/>
</dbReference>
<comment type="caution">
    <text evidence="7">The sequence shown here is derived from an EMBL/GenBank/DDBJ whole genome shotgun (WGS) entry which is preliminary data.</text>
</comment>
<evidence type="ECO:0008006" key="9">
    <source>
        <dbReference type="Google" id="ProtNLM"/>
    </source>
</evidence>
<gene>
    <name evidence="7" type="ORF">UX05_C0001G0155</name>
</gene>
<evidence type="ECO:0000256" key="1">
    <source>
        <dbReference type="ARBA" id="ARBA00022741"/>
    </source>
</evidence>
<dbReference type="PATRIC" id="fig|1618366.3.peg.159"/>
<dbReference type="InterPro" id="IPR050486">
    <property type="entry name" value="Mannose-1P_guanyltransferase"/>
</dbReference>
<feature type="domain" description="GHMP kinase C-terminal" evidence="6">
    <location>
        <begin position="476"/>
        <end position="553"/>
    </location>
</feature>
<dbReference type="Pfam" id="PF00288">
    <property type="entry name" value="GHMP_kinases_N"/>
    <property type="match status" value="1"/>
</dbReference>
<dbReference type="AlphaFoldDB" id="A0A0G1M5H2"/>
<dbReference type="InterPro" id="IPR005835">
    <property type="entry name" value="NTP_transferase_dom"/>
</dbReference>
<evidence type="ECO:0000259" key="5">
    <source>
        <dbReference type="Pfam" id="PF00483"/>
    </source>
</evidence>
<dbReference type="Proteomes" id="UP000034264">
    <property type="component" value="Unassembled WGS sequence"/>
</dbReference>
<dbReference type="SUPFAM" id="SSF55060">
    <property type="entry name" value="GHMP Kinase, C-terminal domain"/>
    <property type="match status" value="1"/>
</dbReference>
<dbReference type="SUPFAM" id="SSF54211">
    <property type="entry name" value="Ribosomal protein S5 domain 2-like"/>
    <property type="match status" value="1"/>
</dbReference>
<keyword evidence="3" id="KW-0067">ATP-binding</keyword>
<dbReference type="CDD" id="cd06915">
    <property type="entry name" value="NTP_transferase_WcbM_like"/>
    <property type="match status" value="1"/>
</dbReference>
<evidence type="ECO:0000256" key="2">
    <source>
        <dbReference type="ARBA" id="ARBA00022777"/>
    </source>
</evidence>
<evidence type="ECO:0000259" key="4">
    <source>
        <dbReference type="Pfam" id="PF00288"/>
    </source>
</evidence>
<dbReference type="SUPFAM" id="SSF53448">
    <property type="entry name" value="Nucleotide-diphospho-sugar transferases"/>
    <property type="match status" value="1"/>
</dbReference>
<protein>
    <recommendedName>
        <fullName evidence="9">Sugar kinase</fullName>
    </recommendedName>
</protein>
<dbReference type="Pfam" id="PF00483">
    <property type="entry name" value="NTP_transferase"/>
    <property type="match status" value="1"/>
</dbReference>
<dbReference type="InterPro" id="IPR001174">
    <property type="entry name" value="HddA/FKP"/>
</dbReference>
<dbReference type="Gene3D" id="3.30.230.120">
    <property type="match status" value="1"/>
</dbReference>
<reference evidence="7 8" key="1">
    <citation type="journal article" date="2015" name="Nature">
        <title>rRNA introns, odd ribosomes, and small enigmatic genomes across a large radiation of phyla.</title>
        <authorList>
            <person name="Brown C.T."/>
            <person name="Hug L.A."/>
            <person name="Thomas B.C."/>
            <person name="Sharon I."/>
            <person name="Castelle C.J."/>
            <person name="Singh A."/>
            <person name="Wilkins M.J."/>
            <person name="Williams K.H."/>
            <person name="Banfield J.F."/>
        </authorList>
    </citation>
    <scope>NUCLEOTIDE SEQUENCE [LARGE SCALE GENOMIC DNA]</scope>
</reference>
<dbReference type="InterPro" id="IPR036554">
    <property type="entry name" value="GHMP_kinase_C_sf"/>
</dbReference>